<dbReference type="Gene3D" id="3.90.190.20">
    <property type="entry name" value="Mur ligase, C-terminal domain"/>
    <property type="match status" value="1"/>
</dbReference>
<comment type="subcellular location">
    <subcellularLocation>
        <location evidence="10 11">Cytoplasm</location>
    </subcellularLocation>
</comment>
<dbReference type="GO" id="GO:0005524">
    <property type="term" value="F:ATP binding"/>
    <property type="evidence" value="ECO:0007669"/>
    <property type="project" value="UniProtKB-UniRule"/>
</dbReference>
<keyword evidence="7 10" id="KW-0573">Peptidoglycan synthesis</keyword>
<dbReference type="Gene3D" id="3.40.1190.10">
    <property type="entry name" value="Mur-like, catalytic domain"/>
    <property type="match status" value="1"/>
</dbReference>
<dbReference type="PANTHER" id="PTHR43024:SF1">
    <property type="entry name" value="UDP-N-ACETYLMURAMOYL-TRIPEPTIDE--D-ALANYL-D-ALANINE LIGASE"/>
    <property type="match status" value="1"/>
</dbReference>
<comment type="caution">
    <text evidence="15">The sequence shown here is derived from an EMBL/GenBank/DDBJ whole genome shotgun (WGS) entry which is preliminary data.</text>
</comment>
<dbReference type="InterPro" id="IPR051046">
    <property type="entry name" value="MurCDEF_CellWall_CoF430Synth"/>
</dbReference>
<evidence type="ECO:0000256" key="4">
    <source>
        <dbReference type="ARBA" id="ARBA00022741"/>
    </source>
</evidence>
<keyword evidence="2 10" id="KW-0436">Ligase</keyword>
<feature type="domain" description="Mur ligase central" evidence="14">
    <location>
        <begin position="109"/>
        <end position="299"/>
    </location>
</feature>
<gene>
    <name evidence="10" type="primary">murF</name>
    <name evidence="15" type="ORF">TALK_04065</name>
</gene>
<evidence type="ECO:0000256" key="6">
    <source>
        <dbReference type="ARBA" id="ARBA00022960"/>
    </source>
</evidence>
<dbReference type="InterPro" id="IPR013221">
    <property type="entry name" value="Mur_ligase_cen"/>
</dbReference>
<dbReference type="PANTHER" id="PTHR43024">
    <property type="entry name" value="UDP-N-ACETYLMURAMOYL-TRIPEPTIDE--D-ALANYL-D-ALANINE LIGASE"/>
    <property type="match status" value="1"/>
</dbReference>
<dbReference type="GO" id="GO:0009252">
    <property type="term" value="P:peptidoglycan biosynthetic process"/>
    <property type="evidence" value="ECO:0007669"/>
    <property type="project" value="UniProtKB-UniRule"/>
</dbReference>
<dbReference type="STRING" id="1293890.TALK_04065"/>
<keyword evidence="9 10" id="KW-0961">Cell wall biogenesis/degradation</keyword>
<dbReference type="SUPFAM" id="SSF53623">
    <property type="entry name" value="MurD-like peptide ligases, catalytic domain"/>
    <property type="match status" value="1"/>
</dbReference>
<dbReference type="OrthoDB" id="9800958at2"/>
<keyword evidence="16" id="KW-1185">Reference proteome</keyword>
<dbReference type="InterPro" id="IPR004101">
    <property type="entry name" value="Mur_ligase_C"/>
</dbReference>
<dbReference type="EMBL" id="JFKB01000002">
    <property type="protein sequence ID" value="OSQ49710.1"/>
    <property type="molecule type" value="Genomic_DNA"/>
</dbReference>
<dbReference type="AlphaFoldDB" id="A0A1Y2LFH5"/>
<dbReference type="GO" id="GO:0047480">
    <property type="term" value="F:UDP-N-acetylmuramoyl-tripeptide-D-alanyl-D-alanine ligase activity"/>
    <property type="evidence" value="ECO:0007669"/>
    <property type="project" value="UniProtKB-UniRule"/>
</dbReference>
<dbReference type="GO" id="GO:0051301">
    <property type="term" value="P:cell division"/>
    <property type="evidence" value="ECO:0007669"/>
    <property type="project" value="UniProtKB-KW"/>
</dbReference>
<evidence type="ECO:0000256" key="1">
    <source>
        <dbReference type="ARBA" id="ARBA00022490"/>
    </source>
</evidence>
<comment type="function">
    <text evidence="10 11">Involved in cell wall formation. Catalyzes the final step in the synthesis of UDP-N-acetylmuramoyl-pentapeptide, the precursor of murein.</text>
</comment>
<evidence type="ECO:0000259" key="13">
    <source>
        <dbReference type="Pfam" id="PF02875"/>
    </source>
</evidence>
<dbReference type="EC" id="6.3.2.10" evidence="10 11"/>
<comment type="pathway">
    <text evidence="10 11">Cell wall biogenesis; peptidoglycan biosynthesis.</text>
</comment>
<evidence type="ECO:0000256" key="9">
    <source>
        <dbReference type="ARBA" id="ARBA00023316"/>
    </source>
</evidence>
<dbReference type="HAMAP" id="MF_02019">
    <property type="entry name" value="MurF"/>
    <property type="match status" value="1"/>
</dbReference>
<dbReference type="SUPFAM" id="SSF63418">
    <property type="entry name" value="MurE/MurF N-terminal domain"/>
    <property type="match status" value="1"/>
</dbReference>
<dbReference type="RefSeq" id="WP_085616549.1">
    <property type="nucleotide sequence ID" value="NZ_JFKB01000002.1"/>
</dbReference>
<evidence type="ECO:0000259" key="12">
    <source>
        <dbReference type="Pfam" id="PF01225"/>
    </source>
</evidence>
<comment type="caution">
    <text evidence="10">Lacks conserved residue(s) required for the propagation of feature annotation.</text>
</comment>
<evidence type="ECO:0000259" key="14">
    <source>
        <dbReference type="Pfam" id="PF08245"/>
    </source>
</evidence>
<protein>
    <recommendedName>
        <fullName evidence="10 11">UDP-N-acetylmuramoyl-tripeptide--D-alanyl-D-alanine ligase</fullName>
        <ecNumber evidence="10 11">6.3.2.10</ecNumber>
    </recommendedName>
    <alternativeName>
        <fullName evidence="10">D-alanyl-D-alanine-adding enzyme</fullName>
    </alternativeName>
</protein>
<keyword evidence="8 10" id="KW-0131">Cell cycle</keyword>
<dbReference type="Pfam" id="PF01225">
    <property type="entry name" value="Mur_ligase"/>
    <property type="match status" value="1"/>
</dbReference>
<evidence type="ECO:0000256" key="2">
    <source>
        <dbReference type="ARBA" id="ARBA00022598"/>
    </source>
</evidence>
<dbReference type="InterPro" id="IPR036615">
    <property type="entry name" value="Mur_ligase_C_dom_sf"/>
</dbReference>
<dbReference type="GO" id="GO:0005737">
    <property type="term" value="C:cytoplasm"/>
    <property type="evidence" value="ECO:0007669"/>
    <property type="project" value="UniProtKB-SubCell"/>
</dbReference>
<keyword evidence="4 10" id="KW-0547">Nucleotide-binding</keyword>
<dbReference type="Gene3D" id="3.40.1390.10">
    <property type="entry name" value="MurE/MurF, N-terminal domain"/>
    <property type="match status" value="1"/>
</dbReference>
<dbReference type="GO" id="GO:0008360">
    <property type="term" value="P:regulation of cell shape"/>
    <property type="evidence" value="ECO:0007669"/>
    <property type="project" value="UniProtKB-KW"/>
</dbReference>
<dbReference type="InterPro" id="IPR000713">
    <property type="entry name" value="Mur_ligase_N"/>
</dbReference>
<evidence type="ECO:0000313" key="16">
    <source>
        <dbReference type="Proteomes" id="UP000193396"/>
    </source>
</evidence>
<evidence type="ECO:0000256" key="8">
    <source>
        <dbReference type="ARBA" id="ARBA00023306"/>
    </source>
</evidence>
<dbReference type="Pfam" id="PF02875">
    <property type="entry name" value="Mur_ligase_C"/>
    <property type="match status" value="1"/>
</dbReference>
<dbReference type="SUPFAM" id="SSF53244">
    <property type="entry name" value="MurD-like peptide ligases, peptide-binding domain"/>
    <property type="match status" value="1"/>
</dbReference>
<keyword evidence="5 10" id="KW-0067">ATP-binding</keyword>
<organism evidence="15 16">
    <name type="scientific">Thalassospira alkalitolerans</name>
    <dbReference type="NCBI Taxonomy" id="1293890"/>
    <lineage>
        <taxon>Bacteria</taxon>
        <taxon>Pseudomonadati</taxon>
        <taxon>Pseudomonadota</taxon>
        <taxon>Alphaproteobacteria</taxon>
        <taxon>Rhodospirillales</taxon>
        <taxon>Thalassospiraceae</taxon>
        <taxon>Thalassospira</taxon>
    </lineage>
</organism>
<comment type="catalytic activity">
    <reaction evidence="10 11">
        <text>D-alanyl-D-alanine + UDP-N-acetyl-alpha-D-muramoyl-L-alanyl-gamma-D-glutamyl-meso-2,6-diaminopimelate + ATP = UDP-N-acetyl-alpha-D-muramoyl-L-alanyl-gamma-D-glutamyl-meso-2,6-diaminopimeloyl-D-alanyl-D-alanine + ADP + phosphate + H(+)</text>
        <dbReference type="Rhea" id="RHEA:28374"/>
        <dbReference type="ChEBI" id="CHEBI:15378"/>
        <dbReference type="ChEBI" id="CHEBI:30616"/>
        <dbReference type="ChEBI" id="CHEBI:43474"/>
        <dbReference type="ChEBI" id="CHEBI:57822"/>
        <dbReference type="ChEBI" id="CHEBI:61386"/>
        <dbReference type="ChEBI" id="CHEBI:83905"/>
        <dbReference type="ChEBI" id="CHEBI:456216"/>
        <dbReference type="EC" id="6.3.2.10"/>
    </reaction>
</comment>
<dbReference type="InterPro" id="IPR005863">
    <property type="entry name" value="UDP-N-AcMur_synth"/>
</dbReference>
<evidence type="ECO:0000256" key="3">
    <source>
        <dbReference type="ARBA" id="ARBA00022618"/>
    </source>
</evidence>
<evidence type="ECO:0000256" key="7">
    <source>
        <dbReference type="ARBA" id="ARBA00022984"/>
    </source>
</evidence>
<evidence type="ECO:0000256" key="5">
    <source>
        <dbReference type="ARBA" id="ARBA00022840"/>
    </source>
</evidence>
<proteinExistence type="inferred from homology"/>
<dbReference type="InterPro" id="IPR036565">
    <property type="entry name" value="Mur-like_cat_sf"/>
</dbReference>
<dbReference type="Proteomes" id="UP000193396">
    <property type="component" value="Unassembled WGS sequence"/>
</dbReference>
<dbReference type="NCBIfam" id="TIGR01143">
    <property type="entry name" value="murF"/>
    <property type="match status" value="1"/>
</dbReference>
<evidence type="ECO:0000313" key="15">
    <source>
        <dbReference type="EMBL" id="OSQ49710.1"/>
    </source>
</evidence>
<evidence type="ECO:0000256" key="10">
    <source>
        <dbReference type="HAMAP-Rule" id="MF_02019"/>
    </source>
</evidence>
<name>A0A1Y2LFH5_9PROT</name>
<keyword evidence="6 10" id="KW-0133">Cell shape</keyword>
<dbReference type="GO" id="GO:0071555">
    <property type="term" value="P:cell wall organization"/>
    <property type="evidence" value="ECO:0007669"/>
    <property type="project" value="UniProtKB-KW"/>
</dbReference>
<comment type="similarity">
    <text evidence="10">Belongs to the MurCDEF family. MurF subfamily.</text>
</comment>
<feature type="domain" description="Mur ligase N-terminal catalytic" evidence="12">
    <location>
        <begin position="27"/>
        <end position="76"/>
    </location>
</feature>
<dbReference type="UniPathway" id="UPA00219"/>
<sequence>MTKAVLWTAKDAEKATGGKATGNWQASGVSIDSRKATKGDLFIALKGPNFDGHKFAQTALESGCAAAMVSDPKSLSDGAPSLVVEDTLDAMVRLGLAGRERSNAKIIAITGSVGKTGTKEALKYVLNEQGETHASPASFNNHWGVPMSLATLAPSAQYGVFEIGMNHPGEISPLVKMVRPSVALITNVVGAHTEFFKDEAEIATAKSEIFDGVDPDGTVILNRDNLHYFALARRAKELGIKNIKCFGTDAMADYRLFEANIVANGSAVRARVGGRDIEYFIGCPGEHWVLNSLAVLACVDAIGGDVLRAAQDLADFTPPAGRGETHILPVPSGDGTYTLIDDAYNANPTSMMAGLSVLSQSKPDGAGRKIAVLGDMRELGDDAVKLHADLHHPLTALGIERVYTVGPLMAALKDTLPGDLHAGHFETAEDAIAPISSAIQAGDVVLIKGSLGIYVSKIVLALKSSGDVASAPATSKN</sequence>
<dbReference type="Pfam" id="PF08245">
    <property type="entry name" value="Mur_ligase_M"/>
    <property type="match status" value="1"/>
</dbReference>
<accession>A0A1Y2LFH5</accession>
<keyword evidence="3 10" id="KW-0132">Cell division</keyword>
<feature type="domain" description="Mur ligase C-terminal" evidence="13">
    <location>
        <begin position="336"/>
        <end position="450"/>
    </location>
</feature>
<dbReference type="GO" id="GO:0008766">
    <property type="term" value="F:UDP-N-acetylmuramoylalanyl-D-glutamyl-2,6-diaminopimelate-D-alanyl-D-alanine ligase activity"/>
    <property type="evidence" value="ECO:0007669"/>
    <property type="project" value="RHEA"/>
</dbReference>
<keyword evidence="1 10" id="KW-0963">Cytoplasm</keyword>
<evidence type="ECO:0000256" key="11">
    <source>
        <dbReference type="RuleBase" id="RU004136"/>
    </source>
</evidence>
<reference evidence="15 16" key="1">
    <citation type="submission" date="2014-03" db="EMBL/GenBank/DDBJ databases">
        <title>The draft genome sequence of Thalassospira alkalitolerans JCM 18968.</title>
        <authorList>
            <person name="Lai Q."/>
            <person name="Shao Z."/>
        </authorList>
    </citation>
    <scope>NUCLEOTIDE SEQUENCE [LARGE SCALE GENOMIC DNA]</scope>
    <source>
        <strain evidence="15 16">JCM 18968</strain>
    </source>
</reference>
<dbReference type="InterPro" id="IPR035911">
    <property type="entry name" value="MurE/MurF_N"/>
</dbReference>